<dbReference type="PROSITE" id="PS51186">
    <property type="entry name" value="GNAT"/>
    <property type="match status" value="1"/>
</dbReference>
<dbReference type="RefSeq" id="WP_015761579.1">
    <property type="nucleotide sequence ID" value="NZ_CP039375.1"/>
</dbReference>
<sequence length="163" mass="17941">MTTVPDSDTEPPTVRPATRSDLLAVHRIESASFPQPWPFSAFESYVGEPGFLVAVDERDDDPELLGYVVADTVPNHGTPLGHVKDLAVEEAYRGQGIGRRLLRRAIDVLEDAGTGSVKLEVRVTNTAARSLYRSFGFEHRRTIPNYYGNGEDALVMIRALDDG</sequence>
<name>A0A4D6KB34_9EURY</name>
<evidence type="ECO:0000256" key="1">
    <source>
        <dbReference type="ARBA" id="ARBA00005395"/>
    </source>
</evidence>
<dbReference type="InterPro" id="IPR000182">
    <property type="entry name" value="GNAT_dom"/>
</dbReference>
<keyword evidence="4" id="KW-0012">Acyltransferase</keyword>
<dbReference type="PANTHER" id="PTHR43420:SF12">
    <property type="entry name" value="N-ACETYLTRANSFERASE DOMAIN-CONTAINING PROTEIN"/>
    <property type="match status" value="1"/>
</dbReference>
<dbReference type="PANTHER" id="PTHR43420">
    <property type="entry name" value="ACETYLTRANSFERASE"/>
    <property type="match status" value="1"/>
</dbReference>
<evidence type="ECO:0000256" key="3">
    <source>
        <dbReference type="ARBA" id="ARBA00022679"/>
    </source>
</evidence>
<reference evidence="6 7" key="2">
    <citation type="submission" date="2019-04" db="EMBL/GenBank/DDBJ databases">
        <authorList>
            <person name="Yang S."/>
            <person name="Wei W."/>
        </authorList>
    </citation>
    <scope>NUCLEOTIDE SEQUENCE [LARGE SCALE GENOMIC DNA]</scope>
    <source>
        <strain evidence="7">ZP60</strain>
    </source>
</reference>
<dbReference type="InterPro" id="IPR016181">
    <property type="entry name" value="Acyl_CoA_acyltransferase"/>
</dbReference>
<accession>A0A4D6KB34</accession>
<reference evidence="6 7" key="1">
    <citation type="submission" date="2019-04" db="EMBL/GenBank/DDBJ databases">
        <title>Complete genome sequence of Arthrobacter sp. ZXY-2 associated with effective atrazine degradation and salt adaptation.</title>
        <authorList>
            <person name="Zhao X."/>
        </authorList>
    </citation>
    <scope>NUCLEOTIDE SEQUENCE [LARGE SCALE GENOMIC DNA]</scope>
    <source>
        <strain evidence="7">ZP60</strain>
    </source>
</reference>
<dbReference type="GO" id="GO:0008080">
    <property type="term" value="F:N-acetyltransferase activity"/>
    <property type="evidence" value="ECO:0007669"/>
    <property type="project" value="InterPro"/>
</dbReference>
<dbReference type="EMBL" id="CP039375">
    <property type="protein sequence ID" value="QCD65240.1"/>
    <property type="molecule type" value="Genomic_DNA"/>
</dbReference>
<evidence type="ECO:0000313" key="7">
    <source>
        <dbReference type="Proteomes" id="UP000297053"/>
    </source>
</evidence>
<dbReference type="NCBIfam" id="TIGR01575">
    <property type="entry name" value="rimI"/>
    <property type="match status" value="1"/>
</dbReference>
<evidence type="ECO:0000313" key="6">
    <source>
        <dbReference type="EMBL" id="QCD65240.1"/>
    </source>
</evidence>
<dbReference type="CDD" id="cd04301">
    <property type="entry name" value="NAT_SF"/>
    <property type="match status" value="1"/>
</dbReference>
<protein>
    <submittedName>
        <fullName evidence="6">Ribosomal-protein-alanine N-acetyltransferase</fullName>
    </submittedName>
</protein>
<comment type="similarity">
    <text evidence="1">Belongs to the acetyltransferase family. RimI subfamily.</text>
</comment>
<dbReference type="InterPro" id="IPR006464">
    <property type="entry name" value="AcTrfase_RimI/Ard1"/>
</dbReference>
<dbReference type="Gene3D" id="3.40.630.30">
    <property type="match status" value="1"/>
</dbReference>
<dbReference type="GeneID" id="42178500"/>
<dbReference type="GeneID" id="8410105"/>
<keyword evidence="2" id="KW-0963">Cytoplasm</keyword>
<keyword evidence="3 6" id="KW-0808">Transferase</keyword>
<evidence type="ECO:0000259" key="5">
    <source>
        <dbReference type="PROSITE" id="PS51186"/>
    </source>
</evidence>
<evidence type="ECO:0000256" key="2">
    <source>
        <dbReference type="ARBA" id="ARBA00022490"/>
    </source>
</evidence>
<proteinExistence type="inferred from homology"/>
<dbReference type="OMA" id="IEREVYA"/>
<dbReference type="Pfam" id="PF00583">
    <property type="entry name" value="Acetyltransf_1"/>
    <property type="match status" value="1"/>
</dbReference>
<evidence type="ECO:0000256" key="4">
    <source>
        <dbReference type="ARBA" id="ARBA00023315"/>
    </source>
</evidence>
<dbReference type="AlphaFoldDB" id="A0A4D6KB34"/>
<feature type="domain" description="N-acetyltransferase" evidence="5">
    <location>
        <begin position="12"/>
        <end position="161"/>
    </location>
</feature>
<organism evidence="6 7">
    <name type="scientific">Halomicrobium mukohataei</name>
    <dbReference type="NCBI Taxonomy" id="57705"/>
    <lineage>
        <taxon>Archaea</taxon>
        <taxon>Methanobacteriati</taxon>
        <taxon>Methanobacteriota</taxon>
        <taxon>Stenosarchaea group</taxon>
        <taxon>Halobacteria</taxon>
        <taxon>Halobacteriales</taxon>
        <taxon>Haloarculaceae</taxon>
        <taxon>Halomicrobium</taxon>
    </lineage>
</organism>
<dbReference type="InterPro" id="IPR050680">
    <property type="entry name" value="YpeA/RimI_acetyltransf"/>
</dbReference>
<gene>
    <name evidence="6" type="primary">rimI</name>
    <name evidence="6" type="ORF">E5139_06150</name>
</gene>
<dbReference type="KEGG" id="halz:E5139_06150"/>
<dbReference type="SUPFAM" id="SSF55729">
    <property type="entry name" value="Acyl-CoA N-acyltransferases (Nat)"/>
    <property type="match status" value="1"/>
</dbReference>
<dbReference type="Proteomes" id="UP000297053">
    <property type="component" value="Chromosome"/>
</dbReference>